<feature type="domain" description="Brix" evidence="6">
    <location>
        <begin position="28"/>
        <end position="262"/>
    </location>
</feature>
<evidence type="ECO:0000256" key="3">
    <source>
        <dbReference type="ARBA" id="ARBA00023242"/>
    </source>
</evidence>
<evidence type="ECO:0000313" key="8">
    <source>
        <dbReference type="Proteomes" id="UP000053257"/>
    </source>
</evidence>
<dbReference type="HOGENOM" id="CLU_049783_0_0_1"/>
<evidence type="ECO:0000256" key="2">
    <source>
        <dbReference type="ARBA" id="ARBA00010782"/>
    </source>
</evidence>
<protein>
    <recommendedName>
        <fullName evidence="4">Ribosome production factor 2 homolog</fullName>
    </recommendedName>
    <alternativeName>
        <fullName evidence="4">Ribosome biogenesis protein RPF2 homolog</fullName>
    </alternativeName>
</protein>
<keyword evidence="3 4" id="KW-0539">Nucleus</keyword>
<evidence type="ECO:0000256" key="5">
    <source>
        <dbReference type="SAM" id="MobiDB-lite"/>
    </source>
</evidence>
<comment type="subcellular location">
    <subcellularLocation>
        <location evidence="1 4">Nucleus</location>
        <location evidence="1 4">Nucleolus</location>
    </subcellularLocation>
</comment>
<evidence type="ECO:0000259" key="6">
    <source>
        <dbReference type="PROSITE" id="PS50833"/>
    </source>
</evidence>
<dbReference type="EMBL" id="KN840679">
    <property type="protein sequence ID" value="KIP02382.1"/>
    <property type="molecule type" value="Genomic_DNA"/>
</dbReference>
<accession>A0A0C3S0C9</accession>
<reference evidence="7 8" key="1">
    <citation type="journal article" date="2014" name="PLoS Genet.">
        <title>Analysis of the Phlebiopsis gigantea genome, transcriptome and secretome provides insight into its pioneer colonization strategies of wood.</title>
        <authorList>
            <person name="Hori C."/>
            <person name="Ishida T."/>
            <person name="Igarashi K."/>
            <person name="Samejima M."/>
            <person name="Suzuki H."/>
            <person name="Master E."/>
            <person name="Ferreira P."/>
            <person name="Ruiz-Duenas F.J."/>
            <person name="Held B."/>
            <person name="Canessa P."/>
            <person name="Larrondo L.F."/>
            <person name="Schmoll M."/>
            <person name="Druzhinina I.S."/>
            <person name="Kubicek C.P."/>
            <person name="Gaskell J.A."/>
            <person name="Kersten P."/>
            <person name="St John F."/>
            <person name="Glasner J."/>
            <person name="Sabat G."/>
            <person name="Splinter BonDurant S."/>
            <person name="Syed K."/>
            <person name="Yadav J."/>
            <person name="Mgbeahuruike A.C."/>
            <person name="Kovalchuk A."/>
            <person name="Asiegbu F.O."/>
            <person name="Lackner G."/>
            <person name="Hoffmeister D."/>
            <person name="Rencoret J."/>
            <person name="Gutierrez A."/>
            <person name="Sun H."/>
            <person name="Lindquist E."/>
            <person name="Barry K."/>
            <person name="Riley R."/>
            <person name="Grigoriev I.V."/>
            <person name="Henrissat B."/>
            <person name="Kues U."/>
            <person name="Berka R.M."/>
            <person name="Martinez A.T."/>
            <person name="Covert S.F."/>
            <person name="Blanchette R.A."/>
            <person name="Cullen D."/>
        </authorList>
    </citation>
    <scope>NUCLEOTIDE SEQUENCE [LARGE SCALE GENOMIC DNA]</scope>
    <source>
        <strain evidence="7 8">11061_1 CR5-6</strain>
    </source>
</reference>
<sequence length="352" mass="38890">MSKARKPKNARSKRVLLAREPKEVEDPRTAIFVRGTHTGETVAAVMKELMALKRPHAVSFSKKNAVRPFEDASSLEFWANKNDASLFIVGQSTKKRPNGMTFVRMFDNRVLDMLEVGVENFVSMNAFKTPKSTPGHKPLMHFASELFDTHPRFQQVKSLLLDLFNGEVIDAIHLAGLEHVISVTLSPTPASMSATTPQATATLGGPAAPDAASSDAALPMVHVRAYTIRLLSSGTRIPRVELAPMGPSLDLRVRRHADADAEVLKQALRRPKVKKQDIESGLGKRKKNLEVDDMGDLRGRIHVAKQDLGKLQTRKMKGLKPGRDVDAMDVDGTDHEGEGDEDAGDRRKRRRT</sequence>
<proteinExistence type="inferred from homology"/>
<dbReference type="STRING" id="745531.A0A0C3S0C9"/>
<gene>
    <name evidence="7" type="ORF">PHLGIDRAFT_32215</name>
</gene>
<dbReference type="PANTHER" id="PTHR12728:SF0">
    <property type="entry name" value="RIBOSOME PRODUCTION FACTOR 2 HOMOLOG"/>
    <property type="match status" value="1"/>
</dbReference>
<feature type="region of interest" description="Disordered" evidence="5">
    <location>
        <begin position="309"/>
        <end position="352"/>
    </location>
</feature>
<evidence type="ECO:0000256" key="4">
    <source>
        <dbReference type="RuleBase" id="RU367086"/>
    </source>
</evidence>
<evidence type="ECO:0000256" key="1">
    <source>
        <dbReference type="ARBA" id="ARBA00004604"/>
    </source>
</evidence>
<dbReference type="OrthoDB" id="407658at2759"/>
<name>A0A0C3S0C9_PHLG1</name>
<dbReference type="GO" id="GO:0000027">
    <property type="term" value="P:ribosomal large subunit assembly"/>
    <property type="evidence" value="ECO:0007669"/>
    <property type="project" value="InterPro"/>
</dbReference>
<dbReference type="Proteomes" id="UP000053257">
    <property type="component" value="Unassembled WGS sequence"/>
</dbReference>
<evidence type="ECO:0000313" key="7">
    <source>
        <dbReference type="EMBL" id="KIP02382.1"/>
    </source>
</evidence>
<keyword evidence="8" id="KW-1185">Reference proteome</keyword>
<dbReference type="Pfam" id="PF04427">
    <property type="entry name" value="Brix"/>
    <property type="match status" value="1"/>
</dbReference>
<dbReference type="InterPro" id="IPR007109">
    <property type="entry name" value="Brix"/>
</dbReference>
<comment type="similarity">
    <text evidence="2 4">Belongs to the RPF2 family.</text>
</comment>
<dbReference type="AlphaFoldDB" id="A0A0C3S0C9"/>
<dbReference type="GO" id="GO:0000463">
    <property type="term" value="P:maturation of LSU-rRNA from tricistronic rRNA transcript (SSU-rRNA, 5.8S rRNA, LSU-rRNA)"/>
    <property type="evidence" value="ECO:0007669"/>
    <property type="project" value="TreeGrafter"/>
</dbReference>
<dbReference type="SMART" id="SM00879">
    <property type="entry name" value="Brix"/>
    <property type="match status" value="1"/>
</dbReference>
<feature type="compositionally biased region" description="Basic and acidic residues" evidence="5">
    <location>
        <begin position="321"/>
        <end position="336"/>
    </location>
</feature>
<dbReference type="PANTHER" id="PTHR12728">
    <property type="entry name" value="BRIX DOMAIN CONTAINING PROTEIN"/>
    <property type="match status" value="1"/>
</dbReference>
<dbReference type="InterPro" id="IPR039770">
    <property type="entry name" value="Rpf2"/>
</dbReference>
<organism evidence="7 8">
    <name type="scientific">Phlebiopsis gigantea (strain 11061_1 CR5-6)</name>
    <name type="common">White-rot fungus</name>
    <name type="synonym">Peniophora gigantea</name>
    <dbReference type="NCBI Taxonomy" id="745531"/>
    <lineage>
        <taxon>Eukaryota</taxon>
        <taxon>Fungi</taxon>
        <taxon>Dikarya</taxon>
        <taxon>Basidiomycota</taxon>
        <taxon>Agaricomycotina</taxon>
        <taxon>Agaricomycetes</taxon>
        <taxon>Polyporales</taxon>
        <taxon>Phanerochaetaceae</taxon>
        <taxon>Phlebiopsis</taxon>
    </lineage>
</organism>
<dbReference type="GO" id="GO:0005730">
    <property type="term" value="C:nucleolus"/>
    <property type="evidence" value="ECO:0007669"/>
    <property type="project" value="UniProtKB-SubCell"/>
</dbReference>
<dbReference type="GO" id="GO:0019843">
    <property type="term" value="F:rRNA binding"/>
    <property type="evidence" value="ECO:0007669"/>
    <property type="project" value="UniProtKB-UniRule"/>
</dbReference>
<dbReference type="PROSITE" id="PS50833">
    <property type="entry name" value="BRIX"/>
    <property type="match status" value="1"/>
</dbReference>